<evidence type="ECO:0000256" key="5">
    <source>
        <dbReference type="ARBA" id="ARBA00022840"/>
    </source>
</evidence>
<dbReference type="OrthoDB" id="10262720at2759"/>
<feature type="compositionally biased region" description="Low complexity" evidence="7">
    <location>
        <begin position="622"/>
        <end position="635"/>
    </location>
</feature>
<organism evidence="9 10">
    <name type="scientific">Gonapodya prolifera (strain JEL478)</name>
    <name type="common">Monoblepharis prolifera</name>
    <dbReference type="NCBI Taxonomy" id="1344416"/>
    <lineage>
        <taxon>Eukaryota</taxon>
        <taxon>Fungi</taxon>
        <taxon>Fungi incertae sedis</taxon>
        <taxon>Chytridiomycota</taxon>
        <taxon>Chytridiomycota incertae sedis</taxon>
        <taxon>Monoblepharidomycetes</taxon>
        <taxon>Monoblepharidales</taxon>
        <taxon>Gonapodyaceae</taxon>
        <taxon>Gonapodya</taxon>
    </lineage>
</organism>
<evidence type="ECO:0000256" key="4">
    <source>
        <dbReference type="ARBA" id="ARBA00022824"/>
    </source>
</evidence>
<dbReference type="GO" id="GO:0140662">
    <property type="term" value="F:ATP-dependent protein folding chaperone"/>
    <property type="evidence" value="ECO:0007669"/>
    <property type="project" value="InterPro"/>
</dbReference>
<dbReference type="PANTHER" id="PTHR45639">
    <property type="entry name" value="HSC70CB, ISOFORM G-RELATED"/>
    <property type="match status" value="1"/>
</dbReference>
<feature type="compositionally biased region" description="Low complexity" evidence="7">
    <location>
        <begin position="811"/>
        <end position="822"/>
    </location>
</feature>
<dbReference type="InterPro" id="IPR018181">
    <property type="entry name" value="Heat_shock_70_CS"/>
</dbReference>
<feature type="region of interest" description="Disordered" evidence="7">
    <location>
        <begin position="599"/>
        <end position="635"/>
    </location>
</feature>
<keyword evidence="2 8" id="KW-0732">Signal</keyword>
<dbReference type="InterPro" id="IPR029047">
    <property type="entry name" value="HSP70_peptide-bd_sf"/>
</dbReference>
<dbReference type="GO" id="GO:0005524">
    <property type="term" value="F:ATP binding"/>
    <property type="evidence" value="ECO:0007669"/>
    <property type="project" value="UniProtKB-KW"/>
</dbReference>
<feature type="region of interest" description="Disordered" evidence="7">
    <location>
        <begin position="800"/>
        <end position="856"/>
    </location>
</feature>
<reference evidence="9 10" key="1">
    <citation type="journal article" date="2015" name="Genome Biol. Evol.">
        <title>Phylogenomic analyses indicate that early fungi evolved digesting cell walls of algal ancestors of land plants.</title>
        <authorList>
            <person name="Chang Y."/>
            <person name="Wang S."/>
            <person name="Sekimoto S."/>
            <person name="Aerts A.L."/>
            <person name="Choi C."/>
            <person name="Clum A."/>
            <person name="LaButti K.M."/>
            <person name="Lindquist E.A."/>
            <person name="Yee Ngan C."/>
            <person name="Ohm R.A."/>
            <person name="Salamov A.A."/>
            <person name="Grigoriev I.V."/>
            <person name="Spatafora J.W."/>
            <person name="Berbee M.L."/>
        </authorList>
    </citation>
    <scope>NUCLEOTIDE SEQUENCE [LARGE SCALE GENOMIC DNA]</scope>
    <source>
        <strain evidence="9 10">JEL478</strain>
    </source>
</reference>
<sequence>MGGRANFLIPLLSSVLLLLCILPSLNPHHSVEAAGVLGIDYGAEWFKVALLKPGQGNKYDVVLNSESKRKTKSLVVVKGRERLFGTEAINMAVRLPHDSYPSVKTLLGRPYEDPVAVEYRDTFDNTMVADPFRNTVAFEHNEVDADGNPVTVQYAVEEIVAMQLKHARDQVEVSAGELVKDCVITVPRFFNQYERQALLDAAELAGLNVLGLMHDDVAVAINFALNRPDLATDDKPAYHIFYDSGASSTVAALISFQKPPVNSKGKSSSSTSSATQEIVVEAVGFDRTLGGHAFDLRLQKHLADAFDKKHGGTGKVFKNHRAMMKLLREAQKVKEVLSANTETFASIENLMDDLDFRLKVTRTELETITGDLLDRAVRPIQEVLQDAKLELSDIGSVILHGGCTRVPAIQAALKSLVGEDKVAKNVNSDEAAVMGAVIHGATLSRSFLVRNKMRIRDIASYPIDAVYNSEPREDGTSKTFRVKLYGKNGTLHSQKLMNFKRSTNFEWSLEYGFKDEQDATVIGPQKILTLTTRNLTESIEAVHANETLVISGDPKVKALVHLSDSGILEVKSMSLFIDVEVSKEKKTFADRVLSFFGKKDDNSTEEDSGEGLNAPTTEEGANADNSTTTSANATAAAAKPELKTISLPLNFTVNSLGVPAMSADVKLLSLKRFEALDAEDFRRRQREEARNGLEAYVYSSRDLLEREDILEVTTEAERTSLQEKLASTSDWMYEEGDDAPYSVLKEQLHGLERLRKPLEFKRDEKRDRPSAVTALRLAVGSAHKWAETAKLMVAAARTRWEEDQKKKDQVTVETSTATTAEARGNDSTTDADSGEDIDGGAETTASTPAAKATTSSAPTIDVFRPIYTDDEIADVLGIASAAESWLAQREKEQSKLPGHAKPAFTVREATDKAVDLDALVLKLSKRKRPPIPKPRPPPATKPTSSQTAKTPEGKSARTTKAANKDKDTRDREEL</sequence>
<dbReference type="EMBL" id="KQ965810">
    <property type="protein sequence ID" value="KXS11061.1"/>
    <property type="molecule type" value="Genomic_DNA"/>
</dbReference>
<dbReference type="Pfam" id="PF00012">
    <property type="entry name" value="HSP70"/>
    <property type="match status" value="1"/>
</dbReference>
<evidence type="ECO:0000256" key="8">
    <source>
        <dbReference type="SAM" id="SignalP"/>
    </source>
</evidence>
<keyword evidence="5" id="KW-0067">ATP-binding</keyword>
<dbReference type="Gene3D" id="3.30.420.40">
    <property type="match status" value="2"/>
</dbReference>
<dbReference type="FunFam" id="3.90.640.10:FF:000004">
    <property type="entry name" value="Heat shock 70 kDa protein 4"/>
    <property type="match status" value="1"/>
</dbReference>
<comment type="subcellular location">
    <subcellularLocation>
        <location evidence="1">Endoplasmic reticulum lumen</location>
    </subcellularLocation>
</comment>
<dbReference type="InterPro" id="IPR043129">
    <property type="entry name" value="ATPase_NBD"/>
</dbReference>
<feature type="signal peptide" evidence="8">
    <location>
        <begin position="1"/>
        <end position="27"/>
    </location>
</feature>
<keyword evidence="10" id="KW-1185">Reference proteome</keyword>
<protein>
    <submittedName>
        <fullName evidence="9">Actin-like ATPase domain-containing protein</fullName>
    </submittedName>
</protein>
<feature type="compositionally biased region" description="Pro residues" evidence="7">
    <location>
        <begin position="931"/>
        <end position="940"/>
    </location>
</feature>
<feature type="compositionally biased region" description="Basic and acidic residues" evidence="7">
    <location>
        <begin position="800"/>
        <end position="810"/>
    </location>
</feature>
<dbReference type="GO" id="GO:0005788">
    <property type="term" value="C:endoplasmic reticulum lumen"/>
    <property type="evidence" value="ECO:0007669"/>
    <property type="project" value="UniProtKB-SubCell"/>
</dbReference>
<dbReference type="CDD" id="cd10230">
    <property type="entry name" value="ASKHA_NBD_HSP70_HYOU1"/>
    <property type="match status" value="1"/>
</dbReference>
<gene>
    <name evidence="9" type="ORF">M427DRAFT_61270</name>
</gene>
<dbReference type="Gene3D" id="1.20.1270.10">
    <property type="match status" value="1"/>
</dbReference>
<evidence type="ECO:0000256" key="3">
    <source>
        <dbReference type="ARBA" id="ARBA00022741"/>
    </source>
</evidence>
<dbReference type="InterPro" id="IPR029048">
    <property type="entry name" value="HSP70_C_sf"/>
</dbReference>
<proteinExistence type="predicted"/>
<feature type="region of interest" description="Disordered" evidence="7">
    <location>
        <begin position="922"/>
        <end position="974"/>
    </location>
</feature>
<dbReference type="Gene3D" id="2.60.34.10">
    <property type="entry name" value="Substrate Binding Domain Of DNAk, Chain A, domain 1"/>
    <property type="match status" value="1"/>
</dbReference>
<dbReference type="STRING" id="1344416.A0A139A2T3"/>
<keyword evidence="3" id="KW-0547">Nucleotide-binding</keyword>
<evidence type="ECO:0000313" key="10">
    <source>
        <dbReference type="Proteomes" id="UP000070544"/>
    </source>
</evidence>
<evidence type="ECO:0000256" key="7">
    <source>
        <dbReference type="SAM" id="MobiDB-lite"/>
    </source>
</evidence>
<dbReference type="AlphaFoldDB" id="A0A139A2T3"/>
<keyword evidence="6" id="KW-0143">Chaperone</keyword>
<dbReference type="SUPFAM" id="SSF53067">
    <property type="entry name" value="Actin-like ATPase domain"/>
    <property type="match status" value="2"/>
</dbReference>
<evidence type="ECO:0000256" key="2">
    <source>
        <dbReference type="ARBA" id="ARBA00022729"/>
    </source>
</evidence>
<keyword evidence="4" id="KW-0256">Endoplasmic reticulum</keyword>
<name>A0A139A2T3_GONPJ</name>
<dbReference type="GO" id="GO:0030968">
    <property type="term" value="P:endoplasmic reticulum unfolded protein response"/>
    <property type="evidence" value="ECO:0007669"/>
    <property type="project" value="TreeGrafter"/>
</dbReference>
<accession>A0A139A2T3</accession>
<feature type="compositionally biased region" description="Basic and acidic residues" evidence="7">
    <location>
        <begin position="962"/>
        <end position="974"/>
    </location>
</feature>
<evidence type="ECO:0000256" key="1">
    <source>
        <dbReference type="ARBA" id="ARBA00004319"/>
    </source>
</evidence>
<dbReference type="GO" id="GO:0034663">
    <property type="term" value="C:endoplasmic reticulum chaperone complex"/>
    <property type="evidence" value="ECO:0007669"/>
    <property type="project" value="TreeGrafter"/>
</dbReference>
<dbReference type="Gene3D" id="3.90.640.10">
    <property type="entry name" value="Actin, Chain A, domain 4"/>
    <property type="match status" value="1"/>
</dbReference>
<feature type="compositionally biased region" description="Low complexity" evidence="7">
    <location>
        <begin position="841"/>
        <end position="856"/>
    </location>
</feature>
<evidence type="ECO:0000256" key="6">
    <source>
        <dbReference type="ARBA" id="ARBA00023186"/>
    </source>
</evidence>
<dbReference type="PRINTS" id="PR00301">
    <property type="entry name" value="HEATSHOCK70"/>
</dbReference>
<dbReference type="Proteomes" id="UP000070544">
    <property type="component" value="Unassembled WGS sequence"/>
</dbReference>
<feature type="chain" id="PRO_5007295885" evidence="8">
    <location>
        <begin position="28"/>
        <end position="974"/>
    </location>
</feature>
<dbReference type="Gene3D" id="3.30.30.30">
    <property type="match status" value="1"/>
</dbReference>
<dbReference type="InterPro" id="IPR013126">
    <property type="entry name" value="Hsp_70_fam"/>
</dbReference>
<evidence type="ECO:0000313" key="9">
    <source>
        <dbReference type="EMBL" id="KXS11061.1"/>
    </source>
</evidence>
<dbReference type="OMA" id="SRTPMIQ"/>
<dbReference type="PROSITE" id="PS01036">
    <property type="entry name" value="HSP70_3"/>
    <property type="match status" value="1"/>
</dbReference>
<dbReference type="SUPFAM" id="SSF100934">
    <property type="entry name" value="Heat shock protein 70kD (HSP70), C-terminal subdomain"/>
    <property type="match status" value="1"/>
</dbReference>
<dbReference type="PANTHER" id="PTHR45639:SF3">
    <property type="entry name" value="HYPOXIA UP-REGULATED PROTEIN 1"/>
    <property type="match status" value="1"/>
</dbReference>